<dbReference type="EMBL" id="CP029288">
    <property type="protein sequence ID" value="AWR98079.1"/>
    <property type="molecule type" value="Genomic_DNA"/>
</dbReference>
<gene>
    <name evidence="2" type="ORF">DFR86_11395</name>
</gene>
<dbReference type="GeneID" id="36838582"/>
<keyword evidence="3" id="KW-1185">Reference proteome</keyword>
<evidence type="ECO:0000313" key="3">
    <source>
        <dbReference type="Proteomes" id="UP000248410"/>
    </source>
</evidence>
<evidence type="ECO:0000256" key="1">
    <source>
        <dbReference type="SAM" id="MobiDB-lite"/>
    </source>
</evidence>
<proteinExistence type="predicted"/>
<protein>
    <recommendedName>
        <fullName evidence="4">CRISPR type III-B/RAMP module-associated protein Cmr5</fullName>
    </recommendedName>
</protein>
<organism evidence="2 3">
    <name type="scientific">Acidianus sulfidivorans JP7</name>
    <dbReference type="NCBI Taxonomy" id="619593"/>
    <lineage>
        <taxon>Archaea</taxon>
        <taxon>Thermoproteota</taxon>
        <taxon>Thermoprotei</taxon>
        <taxon>Sulfolobales</taxon>
        <taxon>Sulfolobaceae</taxon>
        <taxon>Acidianus</taxon>
    </lineage>
</organism>
<reference evidence="2 3" key="1">
    <citation type="submission" date="2018-05" db="EMBL/GenBank/DDBJ databases">
        <title>Complete Genome Sequences of Extremely Thermoacidophilic, Metal-Mobilizing Type-Strain Members of the Archaeal Family Sulfolobaceae: Acidianus brierleyi DSM-1651T, Acidianus sulfidivorans DSM-18786T, Metallosphaera hakonensis DSM-7519T, and Metallosphaera prunae DSM-10039T.</title>
        <authorList>
            <person name="Counts J.A."/>
            <person name="Kelly R.M."/>
        </authorList>
    </citation>
    <scope>NUCLEOTIDE SEQUENCE [LARGE SCALE GENOMIC DNA]</scope>
    <source>
        <strain evidence="2 3">JP7</strain>
    </source>
</reference>
<accession>A0A2U9IPU9</accession>
<dbReference type="AlphaFoldDB" id="A0A2U9IPU9"/>
<evidence type="ECO:0008006" key="4">
    <source>
        <dbReference type="Google" id="ProtNLM"/>
    </source>
</evidence>
<dbReference type="Proteomes" id="UP000248410">
    <property type="component" value="Chromosome"/>
</dbReference>
<sequence length="141" mass="16089">MQASTQTDFKTLGVETVCKIKKKNKKESPSENQEEENSEKKNRLTRTVMRKIYDIVLNSADNMESIIPDLLYLGAQRVEREDFNSTEIGMFLNKLIQLIKENKSNKENVLKFLEGAVMATYVIEKMGEKAYSLLGCDNNAS</sequence>
<dbReference type="RefSeq" id="WP_110380969.1">
    <property type="nucleotide sequence ID" value="NZ_CP029288.2"/>
</dbReference>
<dbReference type="KEGG" id="asul:DFR86_11395"/>
<feature type="region of interest" description="Disordered" evidence="1">
    <location>
        <begin position="20"/>
        <end position="43"/>
    </location>
</feature>
<name>A0A2U9IPU9_9CREN</name>
<evidence type="ECO:0000313" key="2">
    <source>
        <dbReference type="EMBL" id="AWR98079.1"/>
    </source>
</evidence>